<keyword evidence="9 11" id="KW-0630">Potassium</keyword>
<dbReference type="CDD" id="cd14858">
    <property type="entry name" value="TrmE_N"/>
    <property type="match status" value="1"/>
</dbReference>
<comment type="cofactor">
    <cofactor evidence="11">
        <name>K(+)</name>
        <dbReference type="ChEBI" id="CHEBI:29103"/>
    </cofactor>
    <text evidence="11">Binds 1 potassium ion per subunit.</text>
</comment>
<feature type="binding site" evidence="11">
    <location>
        <position position="248"/>
    </location>
    <ligand>
        <name>K(+)</name>
        <dbReference type="ChEBI" id="CHEBI:29103"/>
    </ligand>
</feature>
<dbReference type="InterPro" id="IPR027368">
    <property type="entry name" value="MnmE_dom2"/>
</dbReference>
<keyword evidence="7 11" id="KW-0378">Hydrolase</keyword>
<evidence type="ECO:0000259" key="13">
    <source>
        <dbReference type="PROSITE" id="PS51709"/>
    </source>
</evidence>
<comment type="caution">
    <text evidence="14">The sequence shown here is derived from an EMBL/GenBank/DDBJ whole genome shotgun (WGS) entry which is preliminary data.</text>
</comment>
<gene>
    <name evidence="11" type="primary">mnmE</name>
    <name evidence="11" type="synonym">trmE</name>
    <name evidence="14" type="ORF">A8L45_14510</name>
</gene>
<comment type="caution">
    <text evidence="11">Lacks conserved residue(s) required for the propagation of feature annotation.</text>
</comment>
<organism evidence="14 15">
    <name type="scientific">Veronia pacifica</name>
    <dbReference type="NCBI Taxonomy" id="1080227"/>
    <lineage>
        <taxon>Bacteria</taxon>
        <taxon>Pseudomonadati</taxon>
        <taxon>Pseudomonadota</taxon>
        <taxon>Gammaproteobacteria</taxon>
        <taxon>Vibrionales</taxon>
        <taxon>Vibrionaceae</taxon>
        <taxon>Veronia</taxon>
    </lineage>
</organism>
<dbReference type="EC" id="3.6.-.-" evidence="11"/>
<feature type="binding site" evidence="11">
    <location>
        <begin position="336"/>
        <end position="339"/>
    </location>
    <ligand>
        <name>GTP</name>
        <dbReference type="ChEBI" id="CHEBI:37565"/>
    </ligand>
</feature>
<accession>A0A1C3EFI9</accession>
<feature type="binding site" evidence="11">
    <location>
        <position position="252"/>
    </location>
    <ligand>
        <name>Mg(2+)</name>
        <dbReference type="ChEBI" id="CHEBI:18420"/>
    </ligand>
</feature>
<dbReference type="Pfam" id="PF12631">
    <property type="entry name" value="MnmE_helical"/>
    <property type="match status" value="1"/>
</dbReference>
<dbReference type="InterPro" id="IPR005225">
    <property type="entry name" value="Small_GTP-bd"/>
</dbReference>
<dbReference type="SUPFAM" id="SSF116878">
    <property type="entry name" value="TrmE connector domain"/>
    <property type="match status" value="1"/>
</dbReference>
<comment type="subunit">
    <text evidence="11">Homodimer. Heterotetramer of two MnmE and two MnmG subunits.</text>
</comment>
<dbReference type="InterPro" id="IPR004520">
    <property type="entry name" value="GTPase_MnmE"/>
</dbReference>
<keyword evidence="5 11" id="KW-0479">Metal-binding</keyword>
<dbReference type="GO" id="GO:0003924">
    <property type="term" value="F:GTPase activity"/>
    <property type="evidence" value="ECO:0007669"/>
    <property type="project" value="UniProtKB-UniRule"/>
</dbReference>
<comment type="function">
    <text evidence="11">Exhibits a very high intrinsic GTPase hydrolysis rate. Involved in the addition of a carboxymethylaminomethyl (cmnm) group at the wobble position (U34) of certain tRNAs, forming tRNA-cmnm(5)s(2)U34.</text>
</comment>
<comment type="subcellular location">
    <subcellularLocation>
        <location evidence="1 11">Cytoplasm</location>
    </subcellularLocation>
</comment>
<proteinExistence type="inferred from homology"/>
<feature type="domain" description="TrmE-type G" evidence="13">
    <location>
        <begin position="217"/>
        <end position="378"/>
    </location>
</feature>
<dbReference type="InterPro" id="IPR027266">
    <property type="entry name" value="TrmE/GcvT-like"/>
</dbReference>
<evidence type="ECO:0000256" key="8">
    <source>
        <dbReference type="ARBA" id="ARBA00022842"/>
    </source>
</evidence>
<keyword evidence="6 11" id="KW-0547">Nucleotide-binding</keyword>
<feature type="binding site" evidence="11">
    <location>
        <position position="231"/>
    </location>
    <ligand>
        <name>Mg(2+)</name>
        <dbReference type="ChEBI" id="CHEBI:18420"/>
    </ligand>
</feature>
<feature type="binding site" evidence="11">
    <location>
        <begin position="227"/>
        <end position="232"/>
    </location>
    <ligand>
        <name>GTP</name>
        <dbReference type="ChEBI" id="CHEBI:37565"/>
    </ligand>
</feature>
<evidence type="ECO:0000313" key="15">
    <source>
        <dbReference type="Proteomes" id="UP000094936"/>
    </source>
</evidence>
<dbReference type="FunFam" id="3.30.1360.120:FF:000001">
    <property type="entry name" value="tRNA modification GTPase MnmE"/>
    <property type="match status" value="1"/>
</dbReference>
<evidence type="ECO:0000256" key="5">
    <source>
        <dbReference type="ARBA" id="ARBA00022723"/>
    </source>
</evidence>
<feature type="binding site" evidence="11">
    <location>
        <begin position="246"/>
        <end position="252"/>
    </location>
    <ligand>
        <name>GTP</name>
        <dbReference type="ChEBI" id="CHEBI:37565"/>
    </ligand>
</feature>
<evidence type="ECO:0000256" key="6">
    <source>
        <dbReference type="ARBA" id="ARBA00022741"/>
    </source>
</evidence>
<dbReference type="InterPro" id="IPR006073">
    <property type="entry name" value="GTP-bd"/>
</dbReference>
<evidence type="ECO:0000256" key="12">
    <source>
        <dbReference type="RuleBase" id="RU003313"/>
    </source>
</evidence>
<dbReference type="Proteomes" id="UP000094936">
    <property type="component" value="Unassembled WGS sequence"/>
</dbReference>
<dbReference type="Pfam" id="PF10396">
    <property type="entry name" value="TrmE_N"/>
    <property type="match status" value="1"/>
</dbReference>
<keyword evidence="10 11" id="KW-0342">GTP-binding</keyword>
<evidence type="ECO:0000313" key="14">
    <source>
        <dbReference type="EMBL" id="ODA32022.1"/>
    </source>
</evidence>
<dbReference type="GO" id="GO:0005829">
    <property type="term" value="C:cytosol"/>
    <property type="evidence" value="ECO:0007669"/>
    <property type="project" value="TreeGrafter"/>
</dbReference>
<evidence type="ECO:0000256" key="2">
    <source>
        <dbReference type="ARBA" id="ARBA00011043"/>
    </source>
</evidence>
<feature type="binding site" evidence="11">
    <location>
        <position position="455"/>
    </location>
    <ligand>
        <name>(6S)-5-formyl-5,6,7,8-tetrahydrofolate</name>
        <dbReference type="ChEBI" id="CHEBI:57457"/>
    </ligand>
</feature>
<dbReference type="Pfam" id="PF01926">
    <property type="entry name" value="MMR_HSR1"/>
    <property type="match status" value="1"/>
</dbReference>
<comment type="similarity">
    <text evidence="2 11 12">Belongs to the TRAFAC class TrmE-Era-EngA-EngB-Septin-like GTPase superfamily. TrmE GTPase family.</text>
</comment>
<dbReference type="RefSeq" id="WP_068903512.1">
    <property type="nucleotide sequence ID" value="NZ_JBHUIF010000021.1"/>
</dbReference>
<feature type="binding site" evidence="11">
    <location>
        <position position="251"/>
    </location>
    <ligand>
        <name>K(+)</name>
        <dbReference type="ChEBI" id="CHEBI:29103"/>
    </ligand>
</feature>
<feature type="binding site" evidence="11">
    <location>
        <begin position="271"/>
        <end position="274"/>
    </location>
    <ligand>
        <name>GTP</name>
        <dbReference type="ChEBI" id="CHEBI:37565"/>
    </ligand>
</feature>
<dbReference type="Gene3D" id="1.20.120.430">
    <property type="entry name" value="tRNA modification GTPase MnmE domain 2"/>
    <property type="match status" value="1"/>
</dbReference>
<keyword evidence="15" id="KW-1185">Reference proteome</keyword>
<dbReference type="FunFam" id="3.40.50.300:FF:000249">
    <property type="entry name" value="tRNA modification GTPase MnmE"/>
    <property type="match status" value="1"/>
</dbReference>
<evidence type="ECO:0000256" key="1">
    <source>
        <dbReference type="ARBA" id="ARBA00004496"/>
    </source>
</evidence>
<dbReference type="PROSITE" id="PS51709">
    <property type="entry name" value="G_TRME"/>
    <property type="match status" value="1"/>
</dbReference>
<dbReference type="HAMAP" id="MF_00379">
    <property type="entry name" value="GTPase_MnmE"/>
    <property type="match status" value="1"/>
</dbReference>
<evidence type="ECO:0000256" key="3">
    <source>
        <dbReference type="ARBA" id="ARBA00022490"/>
    </source>
</evidence>
<dbReference type="NCBIfam" id="NF003661">
    <property type="entry name" value="PRK05291.1-3"/>
    <property type="match status" value="1"/>
</dbReference>
<dbReference type="InterPro" id="IPR025867">
    <property type="entry name" value="MnmE_helical"/>
</dbReference>
<feature type="binding site" evidence="11">
    <location>
        <position position="121"/>
    </location>
    <ligand>
        <name>(6S)-5-formyl-5,6,7,8-tetrahydrofolate</name>
        <dbReference type="ChEBI" id="CHEBI:57457"/>
    </ligand>
</feature>
<evidence type="ECO:0000256" key="7">
    <source>
        <dbReference type="ARBA" id="ARBA00022801"/>
    </source>
</evidence>
<dbReference type="InterPro" id="IPR027417">
    <property type="entry name" value="P-loop_NTPase"/>
</dbReference>
<evidence type="ECO:0000256" key="11">
    <source>
        <dbReference type="HAMAP-Rule" id="MF_00379"/>
    </source>
</evidence>
<feature type="binding site" evidence="11">
    <location>
        <position position="227"/>
    </location>
    <ligand>
        <name>K(+)</name>
        <dbReference type="ChEBI" id="CHEBI:29103"/>
    </ligand>
</feature>
<dbReference type="InterPro" id="IPR018948">
    <property type="entry name" value="GTP-bd_TrmE_N"/>
</dbReference>
<sequence>MFEHSDTIVAQATPPGRGGVGIIRVSGPKARDVARQVTGKELSIRRAEYLPFNDISGAAIDQGIALYFQAPHSFTGEDVLELQGHGGPVIMDMLIKRIVAIDGIRTARPGEFSERAFLNDKLDLAQAEAIADLIDASSEQAAKSALQSLQGAFSGKVNELVESLIHLRIYVEAAIDFPDEEIDFLSDGKVAADLNAIIENLDAVRREASQGAIMREGMKVVIAGRPNAGKSSLLNALSGKDSAIVTDIAGTTRDVLREHIHIDGMPLHIIDTAGLRDASDEVERIGIERAWDEIASADRVLFMVDGTTTEATSPADIWPEFVNRLPDSVGITVIRNKADITGETLGICHANNPTLIRLSAMTGKGIDDLREHLKACMGFSGATEGGFMARRRHLEALELAAVHVATGKEQLEGFMAGEILAEELRLAQQHLNEITGEFSSDDLLGRIFSSFCIGK</sequence>
<feature type="binding site" evidence="11">
    <location>
        <position position="246"/>
    </location>
    <ligand>
        <name>K(+)</name>
        <dbReference type="ChEBI" id="CHEBI:29103"/>
    </ligand>
</feature>
<dbReference type="GO" id="GO:0002098">
    <property type="term" value="P:tRNA wobble uridine modification"/>
    <property type="evidence" value="ECO:0007669"/>
    <property type="project" value="TreeGrafter"/>
</dbReference>
<dbReference type="Gene3D" id="3.40.50.300">
    <property type="entry name" value="P-loop containing nucleotide triphosphate hydrolases"/>
    <property type="match status" value="1"/>
</dbReference>
<evidence type="ECO:0000256" key="10">
    <source>
        <dbReference type="ARBA" id="ARBA00023134"/>
    </source>
</evidence>
<dbReference type="OrthoDB" id="9805918at2"/>
<evidence type="ECO:0000256" key="4">
    <source>
        <dbReference type="ARBA" id="ARBA00022694"/>
    </source>
</evidence>
<dbReference type="PANTHER" id="PTHR42714:SF2">
    <property type="entry name" value="TRNA MODIFICATION GTPASE GTPBP3, MITOCHONDRIAL"/>
    <property type="match status" value="1"/>
</dbReference>
<feature type="binding site" evidence="11">
    <location>
        <position position="81"/>
    </location>
    <ligand>
        <name>(6S)-5-formyl-5,6,7,8-tetrahydrofolate</name>
        <dbReference type="ChEBI" id="CHEBI:57457"/>
    </ligand>
</feature>
<name>A0A1C3EFI9_9GAMM</name>
<keyword evidence="3 11" id="KW-0963">Cytoplasm</keyword>
<dbReference type="GO" id="GO:0030488">
    <property type="term" value="P:tRNA methylation"/>
    <property type="evidence" value="ECO:0007669"/>
    <property type="project" value="TreeGrafter"/>
</dbReference>
<keyword evidence="4 11" id="KW-0819">tRNA processing</keyword>
<dbReference type="EMBL" id="LYBM01000027">
    <property type="protein sequence ID" value="ODA32022.1"/>
    <property type="molecule type" value="Genomic_DNA"/>
</dbReference>
<dbReference type="PANTHER" id="PTHR42714">
    <property type="entry name" value="TRNA MODIFICATION GTPASE GTPBP3"/>
    <property type="match status" value="1"/>
</dbReference>
<dbReference type="GO" id="GO:0005525">
    <property type="term" value="F:GTP binding"/>
    <property type="evidence" value="ECO:0007669"/>
    <property type="project" value="UniProtKB-UniRule"/>
</dbReference>
<dbReference type="NCBIfam" id="TIGR00231">
    <property type="entry name" value="small_GTP"/>
    <property type="match status" value="1"/>
</dbReference>
<dbReference type="Gene3D" id="3.30.1360.120">
    <property type="entry name" value="Probable tRNA modification gtpase trme, domain 1"/>
    <property type="match status" value="1"/>
</dbReference>
<dbReference type="GO" id="GO:0046872">
    <property type="term" value="F:metal ion binding"/>
    <property type="evidence" value="ECO:0007669"/>
    <property type="project" value="UniProtKB-KW"/>
</dbReference>
<keyword evidence="8 11" id="KW-0460">Magnesium</keyword>
<dbReference type="CDD" id="cd04164">
    <property type="entry name" value="trmE"/>
    <property type="match status" value="1"/>
</dbReference>
<reference evidence="14 15" key="1">
    <citation type="submission" date="2016-05" db="EMBL/GenBank/DDBJ databases">
        <title>Genomic Taxonomy of the Vibrionaceae.</title>
        <authorList>
            <person name="Gomez-Gil B."/>
            <person name="Enciso-Ibarra J."/>
        </authorList>
    </citation>
    <scope>NUCLEOTIDE SEQUENCE [LARGE SCALE GENOMIC DNA]</scope>
    <source>
        <strain evidence="14 15">CAIM 1920</strain>
    </source>
</reference>
<dbReference type="AlphaFoldDB" id="A0A1C3EFI9"/>
<dbReference type="STRING" id="1080227.A8L45_14510"/>
<dbReference type="InterPro" id="IPR031168">
    <property type="entry name" value="G_TrmE"/>
</dbReference>
<evidence type="ECO:0000256" key="9">
    <source>
        <dbReference type="ARBA" id="ARBA00022958"/>
    </source>
</evidence>
<dbReference type="NCBIfam" id="TIGR00450">
    <property type="entry name" value="mnmE_trmE_thdF"/>
    <property type="match status" value="1"/>
</dbReference>
<dbReference type="SUPFAM" id="SSF52540">
    <property type="entry name" value="P-loop containing nucleoside triphosphate hydrolases"/>
    <property type="match status" value="1"/>
</dbReference>
<feature type="binding site" evidence="11">
    <location>
        <position position="24"/>
    </location>
    <ligand>
        <name>(6S)-5-formyl-5,6,7,8-tetrahydrofolate</name>
        <dbReference type="ChEBI" id="CHEBI:57457"/>
    </ligand>
</feature>
<protein>
    <recommendedName>
        <fullName evidence="11">tRNA modification GTPase MnmE</fullName>
        <ecNumber evidence="11">3.6.-.-</ecNumber>
    </recommendedName>
</protein>